<dbReference type="Proteomes" id="UP001139516">
    <property type="component" value="Unassembled WGS sequence"/>
</dbReference>
<name>A0A9X2BY63_9PROT</name>
<dbReference type="RefSeq" id="WP_248670093.1">
    <property type="nucleotide sequence ID" value="NZ_JALPRX010000172.1"/>
</dbReference>
<evidence type="ECO:0000313" key="1">
    <source>
        <dbReference type="EMBL" id="MCK8788051.1"/>
    </source>
</evidence>
<reference evidence="1" key="1">
    <citation type="submission" date="2022-04" db="EMBL/GenBank/DDBJ databases">
        <title>Roseomonas acroporae sp. nov., isolated from coral Acropora digitifera.</title>
        <authorList>
            <person name="Sun H."/>
        </authorList>
    </citation>
    <scope>NUCLEOTIDE SEQUENCE</scope>
    <source>
        <strain evidence="1">NAR14</strain>
    </source>
</reference>
<dbReference type="EMBL" id="JALPRX010000172">
    <property type="protein sequence ID" value="MCK8788051.1"/>
    <property type="molecule type" value="Genomic_DNA"/>
</dbReference>
<sequence>MVRTGGQSVRVRRLGGDRASEIRLQRLLRHPAVRPAAMVAEAVLRTAPRCAGRHVLAIQDTTVVRSAGGGGLYLHPSWRWTHGAAPSWGWPMPTS</sequence>
<proteinExistence type="predicted"/>
<protein>
    <submittedName>
        <fullName evidence="1">Uncharacterized protein</fullName>
    </submittedName>
</protein>
<keyword evidence="2" id="KW-1185">Reference proteome</keyword>
<gene>
    <name evidence="1" type="ORF">M0638_27220</name>
</gene>
<evidence type="ECO:0000313" key="2">
    <source>
        <dbReference type="Proteomes" id="UP001139516"/>
    </source>
</evidence>
<organism evidence="1 2">
    <name type="scientific">Roseomonas acroporae</name>
    <dbReference type="NCBI Taxonomy" id="2937791"/>
    <lineage>
        <taxon>Bacteria</taxon>
        <taxon>Pseudomonadati</taxon>
        <taxon>Pseudomonadota</taxon>
        <taxon>Alphaproteobacteria</taxon>
        <taxon>Acetobacterales</taxon>
        <taxon>Roseomonadaceae</taxon>
        <taxon>Roseomonas</taxon>
    </lineage>
</organism>
<accession>A0A9X2BY63</accession>
<dbReference type="AlphaFoldDB" id="A0A9X2BY63"/>
<comment type="caution">
    <text evidence="1">The sequence shown here is derived from an EMBL/GenBank/DDBJ whole genome shotgun (WGS) entry which is preliminary data.</text>
</comment>